<dbReference type="PRINTS" id="PR00303">
    <property type="entry name" value="SECYTRNLCASE"/>
</dbReference>
<proteinExistence type="inferred from homology"/>
<dbReference type="SUPFAM" id="SSF103491">
    <property type="entry name" value="Preprotein translocase SecY subunit"/>
    <property type="match status" value="1"/>
</dbReference>
<keyword evidence="4 10" id="KW-0812">Transmembrane</keyword>
<comment type="subcellular location">
    <subcellularLocation>
        <location evidence="10">Cell membrane</location>
        <topology evidence="10">Multi-pass membrane protein</topology>
    </subcellularLocation>
    <subcellularLocation>
        <location evidence="1">Membrane</location>
        <topology evidence="1">Multi-pass membrane protein</topology>
    </subcellularLocation>
</comment>
<dbReference type="OrthoDB" id="9809248at2"/>
<keyword evidence="10" id="KW-1003">Cell membrane</keyword>
<feature type="transmembrane region" description="Helical" evidence="10">
    <location>
        <begin position="25"/>
        <end position="42"/>
    </location>
</feature>
<dbReference type="PROSITE" id="PS00755">
    <property type="entry name" value="SECY_1"/>
    <property type="match status" value="1"/>
</dbReference>
<evidence type="ECO:0000256" key="11">
    <source>
        <dbReference type="RuleBase" id="RU004349"/>
    </source>
</evidence>
<dbReference type="GO" id="GO:0065002">
    <property type="term" value="P:intracellular protein transmembrane transport"/>
    <property type="evidence" value="ECO:0007669"/>
    <property type="project" value="UniProtKB-UniRule"/>
</dbReference>
<dbReference type="InterPro" id="IPR023201">
    <property type="entry name" value="SecY_dom_sf"/>
</dbReference>
<dbReference type="Gene3D" id="1.10.3370.10">
    <property type="entry name" value="SecY subunit domain"/>
    <property type="match status" value="1"/>
</dbReference>
<keyword evidence="13" id="KW-1185">Reference proteome</keyword>
<evidence type="ECO:0000256" key="5">
    <source>
        <dbReference type="ARBA" id="ARBA00022927"/>
    </source>
</evidence>
<keyword evidence="6 10" id="KW-1133">Transmembrane helix</keyword>
<organism evidence="12 13">
    <name type="scientific">Psychrobacter urativorans</name>
    <dbReference type="NCBI Taxonomy" id="45610"/>
    <lineage>
        <taxon>Bacteria</taxon>
        <taxon>Pseudomonadati</taxon>
        <taxon>Pseudomonadota</taxon>
        <taxon>Gammaproteobacteria</taxon>
        <taxon>Moraxellales</taxon>
        <taxon>Moraxellaceae</taxon>
        <taxon>Psychrobacter</taxon>
    </lineage>
</organism>
<comment type="subunit">
    <text evidence="10">Component of the Sec protein translocase complex. Heterotrimer consisting of SecY, SecE and SecG subunits. The heterotrimers can form oligomers, although 1 heterotrimer is thought to be able to translocate proteins. Interacts with the ribosome. Interacts with SecDF, and other proteins may be involved. Interacts with SecA.</text>
</comment>
<dbReference type="KEGG" id="pur:AOC03_03730"/>
<feature type="transmembrane region" description="Helical" evidence="10">
    <location>
        <begin position="88"/>
        <end position="108"/>
    </location>
</feature>
<sequence length="448" mass="49235">MSKQSMSSAGIPLNPFAFIRKYDELWTRLLFLIGALIVYRLGSHIPVPGINPVNLADLFSRNENTILSMFNMFSGGALERMSIMALGIMPYISASIIVQMMSAVLPSLEALKKEGEAGRRKLNKYTRQGTLALALVQSLGMCAGLISQNLTLSSGLTFYIPAVTSLVAGAMFLMWLGEQITERGVGNGISMLIFASIVAGMPGMISQSIEQVNQGQMNLIVLFIFVVLGVAVTAGIVYIERAQRRVPVNYAQKQQQGRKIYAQQQSHLPLKINMAGVIPAIFASSLLLFPASLGQWVGQSTDPTVTQKILQNMALVLSPGQPLYLVLFGAMIIFFCYFYTALVFSPREVAENLKRSGAYIPGIRPGQQTQRYLDHVLNRLTFIGAIYMTVICLMPMIIQSSFGVPFHLGGTSLLIMVVVVMDFISQIQAHLMTHQYHDQTLIQSPTQP</sequence>
<evidence type="ECO:0000313" key="13">
    <source>
        <dbReference type="Proteomes" id="UP000059847"/>
    </source>
</evidence>
<evidence type="ECO:0000256" key="3">
    <source>
        <dbReference type="ARBA" id="ARBA00022448"/>
    </source>
</evidence>
<dbReference type="EMBL" id="CP012678">
    <property type="protein sequence ID" value="ALF59270.1"/>
    <property type="molecule type" value="Genomic_DNA"/>
</dbReference>
<dbReference type="GO" id="GO:0043952">
    <property type="term" value="P:protein transport by the Sec complex"/>
    <property type="evidence" value="ECO:0007669"/>
    <property type="project" value="UniProtKB-UniRule"/>
</dbReference>
<dbReference type="Pfam" id="PF00344">
    <property type="entry name" value="SecY"/>
    <property type="match status" value="1"/>
</dbReference>
<accession>A0A0M4TBX3</accession>
<keyword evidence="8 10" id="KW-0472">Membrane</keyword>
<dbReference type="STRING" id="45610.AOC03_03730"/>
<dbReference type="InterPro" id="IPR026593">
    <property type="entry name" value="SecY"/>
</dbReference>
<dbReference type="FunFam" id="1.10.3370.10:FF:000001">
    <property type="entry name" value="Preprotein translocase subunit SecY"/>
    <property type="match status" value="1"/>
</dbReference>
<dbReference type="Proteomes" id="UP000059847">
    <property type="component" value="Chromosome"/>
</dbReference>
<evidence type="ECO:0000256" key="8">
    <source>
        <dbReference type="ARBA" id="ARBA00023136"/>
    </source>
</evidence>
<dbReference type="AlphaFoldDB" id="A0A0M4TBX3"/>
<evidence type="ECO:0000256" key="7">
    <source>
        <dbReference type="ARBA" id="ARBA00023010"/>
    </source>
</evidence>
<dbReference type="InterPro" id="IPR002208">
    <property type="entry name" value="SecY/SEC61-alpha"/>
</dbReference>
<feature type="transmembrane region" description="Helical" evidence="10">
    <location>
        <begin position="380"/>
        <end position="398"/>
    </location>
</feature>
<evidence type="ECO:0000256" key="6">
    <source>
        <dbReference type="ARBA" id="ARBA00022989"/>
    </source>
</evidence>
<feature type="transmembrane region" description="Helical" evidence="10">
    <location>
        <begin position="158"/>
        <end position="176"/>
    </location>
</feature>
<gene>
    <name evidence="10 12" type="primary">secY</name>
    <name evidence="12" type="ORF">AOC03_03730</name>
</gene>
<dbReference type="PIRSF" id="PIRSF004557">
    <property type="entry name" value="SecY"/>
    <property type="match status" value="1"/>
</dbReference>
<evidence type="ECO:0000313" key="12">
    <source>
        <dbReference type="EMBL" id="ALF59270.1"/>
    </source>
</evidence>
<evidence type="ECO:0000256" key="10">
    <source>
        <dbReference type="HAMAP-Rule" id="MF_01465"/>
    </source>
</evidence>
<dbReference type="GO" id="GO:0005886">
    <property type="term" value="C:plasma membrane"/>
    <property type="evidence" value="ECO:0007669"/>
    <property type="project" value="UniProtKB-SubCell"/>
</dbReference>
<reference evidence="12 13" key="1">
    <citation type="submission" date="2015-09" db="EMBL/GenBank/DDBJ databases">
        <title>Complete genome of Psychrobacter urativorans R10.10B.</title>
        <authorList>
            <person name="See-Too W.S."/>
            <person name="Chan K.G."/>
        </authorList>
    </citation>
    <scope>NUCLEOTIDE SEQUENCE [LARGE SCALE GENOMIC DNA]</scope>
    <source>
        <strain evidence="12 13">R10.10B</strain>
    </source>
</reference>
<keyword evidence="7 10" id="KW-0811">Translocation</keyword>
<dbReference type="GO" id="GO:0006605">
    <property type="term" value="P:protein targeting"/>
    <property type="evidence" value="ECO:0007669"/>
    <property type="project" value="UniProtKB-UniRule"/>
</dbReference>
<name>A0A0M4TBX3_9GAMM</name>
<feature type="transmembrane region" description="Helical" evidence="10">
    <location>
        <begin position="129"/>
        <end position="146"/>
    </location>
</feature>
<feature type="transmembrane region" description="Helical" evidence="10">
    <location>
        <begin position="323"/>
        <end position="345"/>
    </location>
</feature>
<feature type="transmembrane region" description="Helical" evidence="10">
    <location>
        <begin position="217"/>
        <end position="239"/>
    </location>
</feature>
<dbReference type="PANTHER" id="PTHR10906">
    <property type="entry name" value="SECY/SEC61-ALPHA FAMILY MEMBER"/>
    <property type="match status" value="1"/>
</dbReference>
<dbReference type="NCBIfam" id="TIGR00967">
    <property type="entry name" value="3a0501s007"/>
    <property type="match status" value="1"/>
</dbReference>
<dbReference type="InterPro" id="IPR030659">
    <property type="entry name" value="SecY_CS"/>
</dbReference>
<comment type="function">
    <text evidence="10">The central subunit of the protein translocation channel SecYEG. Consists of two halves formed by TMs 1-5 and 6-10. These two domains form a lateral gate at the front which open onto the bilayer between TMs 2 and 7, and are clamped together by SecE at the back. The channel is closed by both a pore ring composed of hydrophobic SecY resides and a short helix (helix 2A) on the extracellular side of the membrane which forms a plug. The plug probably moves laterally to allow the channel to open. The ring and the pore may move independently.</text>
</comment>
<evidence type="ECO:0000256" key="9">
    <source>
        <dbReference type="ARBA" id="ARBA00039733"/>
    </source>
</evidence>
<keyword evidence="3 10" id="KW-0813">Transport</keyword>
<evidence type="ECO:0000256" key="2">
    <source>
        <dbReference type="ARBA" id="ARBA00005751"/>
    </source>
</evidence>
<evidence type="ECO:0000256" key="1">
    <source>
        <dbReference type="ARBA" id="ARBA00004141"/>
    </source>
</evidence>
<feature type="transmembrane region" description="Helical" evidence="10">
    <location>
        <begin position="268"/>
        <end position="289"/>
    </location>
</feature>
<comment type="similarity">
    <text evidence="2 10 11">Belongs to the SecY/SEC61-alpha family.</text>
</comment>
<evidence type="ECO:0000256" key="4">
    <source>
        <dbReference type="ARBA" id="ARBA00022692"/>
    </source>
</evidence>
<protein>
    <recommendedName>
        <fullName evidence="9 10">Protein translocase subunit SecY</fullName>
    </recommendedName>
</protein>
<feature type="transmembrane region" description="Helical" evidence="10">
    <location>
        <begin position="404"/>
        <end position="424"/>
    </location>
</feature>
<feature type="transmembrane region" description="Helical" evidence="10">
    <location>
        <begin position="188"/>
        <end position="205"/>
    </location>
</feature>
<dbReference type="HAMAP" id="MF_01465">
    <property type="entry name" value="SecY"/>
    <property type="match status" value="1"/>
</dbReference>
<keyword evidence="5 10" id="KW-0653">Protein transport</keyword>